<dbReference type="AlphaFoldDB" id="A0A223APZ9"/>
<dbReference type="InterPro" id="IPR037883">
    <property type="entry name" value="Knr4/Smi1-like_sf"/>
</dbReference>
<accession>A0A223APZ9</accession>
<feature type="domain" description="Knr4/Smi1-like" evidence="1">
    <location>
        <begin position="26"/>
        <end position="164"/>
    </location>
</feature>
<dbReference type="EMBL" id="CP016199">
    <property type="protein sequence ID" value="ASS37033.1"/>
    <property type="molecule type" value="Genomic_DNA"/>
</dbReference>
<protein>
    <recommendedName>
        <fullName evidence="1">Knr4/Smi1-like domain-containing protein</fullName>
    </recommendedName>
</protein>
<dbReference type="SMART" id="SM00860">
    <property type="entry name" value="SMI1_KNR4"/>
    <property type="match status" value="1"/>
</dbReference>
<reference evidence="3" key="1">
    <citation type="submission" date="2016-05" db="EMBL/GenBank/DDBJ databases">
        <authorList>
            <person name="Holder M.E."/>
            <person name="Ajami N.J."/>
            <person name="Petrosino J.F."/>
        </authorList>
    </citation>
    <scope>NUCLEOTIDE SEQUENCE [LARGE SCALE GENOMIC DNA]</scope>
    <source>
        <strain evidence="3">ATCC 700696</strain>
    </source>
</reference>
<dbReference type="RefSeq" id="WP_094233248.1">
    <property type="nucleotide sequence ID" value="NZ_CP016199.1"/>
</dbReference>
<dbReference type="Gene3D" id="3.40.1580.10">
    <property type="entry name" value="SMI1/KNR4-like"/>
    <property type="match status" value="1"/>
</dbReference>
<evidence type="ECO:0000259" key="1">
    <source>
        <dbReference type="SMART" id="SM00860"/>
    </source>
</evidence>
<dbReference type="Proteomes" id="UP000214689">
    <property type="component" value="Chromosome"/>
</dbReference>
<keyword evidence="3" id="KW-1185">Reference proteome</keyword>
<dbReference type="SUPFAM" id="SSF160631">
    <property type="entry name" value="SMI1/KNR4-like"/>
    <property type="match status" value="1"/>
</dbReference>
<dbReference type="OrthoDB" id="8657476at2"/>
<gene>
    <name evidence="2" type="ORF">AXF17_00085</name>
</gene>
<name>A0A223APZ9_9FIRM</name>
<evidence type="ECO:0000313" key="2">
    <source>
        <dbReference type="EMBL" id="ASS37033.1"/>
    </source>
</evidence>
<sequence length="509" mass="59860">MKAFENFDWDAFWYNDSDKLIYFNGGVLKEQDVKRVEDELGYKLPDSYIELLSIQNGGAPFYSLFYYEEDEEFVPVYLTAIYGVDSKLEYSICGDSGAKMICKEWGYPDIGLPIALTTSDCHEVIFLDYSECGAKGEPKVVLIDQVNDYKKTLLAENFENFIKGLRKYITMVTIDEFKSLDEDEQVFFIDRLNDEFEIKRVIEYLNAVGIENLNSRLLGALARAYNNDRKFKKAIEIMDLIPESDRDAIWYYRYGYTYTYRRFPNIEKYMLKALEMFGKAVDITKDKKVVDWCIEPIESSGIEGFLMEHKTEFPRIYKEYVNYKKTKVDNYDDFDPEYEKRWQYTTRVSKKLAGHYDVNWIFDQHKYSRYAFAVEFDDAMIENFGEDWHAQDVNAPINAGELLVVYKAYIKSTKQLHENEILFNDAEVLKEKQNDGMWQVKIIVYLKSDDGICFSLEELMFKIHNLMANKELGDFVNFEGFDNIGFFDKQTGKEDRDNGLPTLYVCLKK</sequence>
<dbReference type="InterPro" id="IPR018958">
    <property type="entry name" value="Knr4/Smi1-like_dom"/>
</dbReference>
<proteinExistence type="predicted"/>
<evidence type="ECO:0000313" key="3">
    <source>
        <dbReference type="Proteomes" id="UP000214689"/>
    </source>
</evidence>
<organism evidence="2 3">
    <name type="scientific">Mogibacterium pumilum</name>
    <dbReference type="NCBI Taxonomy" id="86332"/>
    <lineage>
        <taxon>Bacteria</taxon>
        <taxon>Bacillati</taxon>
        <taxon>Bacillota</taxon>
        <taxon>Clostridia</taxon>
        <taxon>Peptostreptococcales</taxon>
        <taxon>Anaerovoracaceae</taxon>
        <taxon>Mogibacterium</taxon>
    </lineage>
</organism>
<dbReference type="Pfam" id="PF09346">
    <property type="entry name" value="SMI1_KNR4"/>
    <property type="match status" value="1"/>
</dbReference>